<dbReference type="Proteomes" id="UP000287166">
    <property type="component" value="Unassembled WGS sequence"/>
</dbReference>
<evidence type="ECO:0000313" key="3">
    <source>
        <dbReference type="Proteomes" id="UP000287166"/>
    </source>
</evidence>
<evidence type="ECO:0000256" key="1">
    <source>
        <dbReference type="SAM" id="MobiDB-lite"/>
    </source>
</evidence>
<dbReference type="GeneID" id="38780783"/>
<evidence type="ECO:0000313" key="2">
    <source>
        <dbReference type="EMBL" id="GBE83866.1"/>
    </source>
</evidence>
<proteinExistence type="predicted"/>
<accession>A0A401GNT0</accession>
<sequence length="94" mass="9969">MADLPPMLAALAAAVPQESFMALQPILEELHHRISQVSAEAATTQASILNATQMQNMLQNALSTAHFTVQAPPPPQTSAPSIRPASIKADLPIF</sequence>
<dbReference type="AlphaFoldDB" id="A0A401GNT0"/>
<comment type="caution">
    <text evidence="2">The sequence shown here is derived from an EMBL/GenBank/DDBJ whole genome shotgun (WGS) entry which is preliminary data.</text>
</comment>
<name>A0A401GNT0_9APHY</name>
<gene>
    <name evidence="2" type="ORF">SCP_0509230</name>
</gene>
<keyword evidence="3" id="KW-1185">Reference proteome</keyword>
<dbReference type="EMBL" id="BFAD01000005">
    <property type="protein sequence ID" value="GBE83866.1"/>
    <property type="molecule type" value="Genomic_DNA"/>
</dbReference>
<reference evidence="2 3" key="1">
    <citation type="journal article" date="2018" name="Sci. Rep.">
        <title>Genome sequence of the cauliflower mushroom Sparassis crispa (Hanabiratake) and its association with beneficial usage.</title>
        <authorList>
            <person name="Kiyama R."/>
            <person name="Furutani Y."/>
            <person name="Kawaguchi K."/>
            <person name="Nakanishi T."/>
        </authorList>
    </citation>
    <scope>NUCLEOTIDE SEQUENCE [LARGE SCALE GENOMIC DNA]</scope>
</reference>
<organism evidence="2 3">
    <name type="scientific">Sparassis crispa</name>
    <dbReference type="NCBI Taxonomy" id="139825"/>
    <lineage>
        <taxon>Eukaryota</taxon>
        <taxon>Fungi</taxon>
        <taxon>Dikarya</taxon>
        <taxon>Basidiomycota</taxon>
        <taxon>Agaricomycotina</taxon>
        <taxon>Agaricomycetes</taxon>
        <taxon>Polyporales</taxon>
        <taxon>Sparassidaceae</taxon>
        <taxon>Sparassis</taxon>
    </lineage>
</organism>
<dbReference type="InParanoid" id="A0A401GNT0"/>
<feature type="region of interest" description="Disordered" evidence="1">
    <location>
        <begin position="70"/>
        <end position="94"/>
    </location>
</feature>
<dbReference type="RefSeq" id="XP_027614779.1">
    <property type="nucleotide sequence ID" value="XM_027758978.1"/>
</dbReference>
<protein>
    <submittedName>
        <fullName evidence="2">Uncharacterized protein</fullName>
    </submittedName>
</protein>